<reference evidence="1 2" key="1">
    <citation type="submission" date="2018-10" db="EMBL/GenBank/DDBJ databases">
        <title>Parasedimentitalea marina sp. nov., a psychrophilic bacterium isolated from deep seawater of the New Britain Trench.</title>
        <authorList>
            <person name="Cao J."/>
        </authorList>
    </citation>
    <scope>NUCLEOTIDE SEQUENCE [LARGE SCALE GENOMIC DNA]</scope>
    <source>
        <strain evidence="1 2">W43</strain>
    </source>
</reference>
<evidence type="ECO:0000313" key="1">
    <source>
        <dbReference type="EMBL" id="AZV79027.1"/>
    </source>
</evidence>
<protein>
    <submittedName>
        <fullName evidence="1">Uncharacterized protein</fullName>
    </submittedName>
</protein>
<evidence type="ECO:0000313" key="2">
    <source>
        <dbReference type="Proteomes" id="UP000283063"/>
    </source>
</evidence>
<keyword evidence="2" id="KW-1185">Reference proteome</keyword>
<accession>A0A3T0N4U6</accession>
<organism evidence="1 2">
    <name type="scientific">Parasedimentitalea marina</name>
    <dbReference type="NCBI Taxonomy" id="2483033"/>
    <lineage>
        <taxon>Bacteria</taxon>
        <taxon>Pseudomonadati</taxon>
        <taxon>Pseudomonadota</taxon>
        <taxon>Alphaproteobacteria</taxon>
        <taxon>Rhodobacterales</taxon>
        <taxon>Paracoccaceae</taxon>
        <taxon>Parasedimentitalea</taxon>
    </lineage>
</organism>
<dbReference type="OrthoDB" id="7866188at2"/>
<name>A0A3T0N4U6_9RHOB</name>
<sequence>MSDLRPVEELLYHMRTVVRSGSGWEANFARSILKHAKRPAWNPSEKQHQMMQRMVSEMFTDSGADISDGTDLIDIGDRHDAA</sequence>
<proteinExistence type="predicted"/>
<dbReference type="AlphaFoldDB" id="A0A3T0N4U6"/>
<dbReference type="EMBL" id="CP033219">
    <property type="protein sequence ID" value="AZV79027.1"/>
    <property type="molecule type" value="Genomic_DNA"/>
</dbReference>
<dbReference type="RefSeq" id="WP_127749578.1">
    <property type="nucleotide sequence ID" value="NZ_CP033219.1"/>
</dbReference>
<dbReference type="KEGG" id="sedi:EBB79_14885"/>
<gene>
    <name evidence="1" type="ORF">EBB79_14885</name>
</gene>
<dbReference type="Proteomes" id="UP000283063">
    <property type="component" value="Chromosome"/>
</dbReference>